<dbReference type="InterPro" id="IPR045060">
    <property type="entry name" value="Phe-tRNA-ligase_IIc_bsu"/>
</dbReference>
<evidence type="ECO:0000256" key="1">
    <source>
        <dbReference type="ARBA" id="ARBA00022555"/>
    </source>
</evidence>
<dbReference type="InterPro" id="IPR005146">
    <property type="entry name" value="B3/B4_tRNA-bd"/>
</dbReference>
<dbReference type="SUPFAM" id="SSF56037">
    <property type="entry name" value="PheT/TilS domain"/>
    <property type="match status" value="1"/>
</dbReference>
<dbReference type="PROSITE" id="PS50886">
    <property type="entry name" value="TRBD"/>
    <property type="match status" value="1"/>
</dbReference>
<dbReference type="EMBL" id="BART01025933">
    <property type="protein sequence ID" value="GAG91290.1"/>
    <property type="molecule type" value="Genomic_DNA"/>
</dbReference>
<evidence type="ECO:0000259" key="3">
    <source>
        <dbReference type="PROSITE" id="PS50886"/>
    </source>
</evidence>
<dbReference type="AlphaFoldDB" id="X1B847"/>
<dbReference type="InterPro" id="IPR033714">
    <property type="entry name" value="tRNA_bind_bactPheRS"/>
</dbReference>
<feature type="non-terminal residue" evidence="4">
    <location>
        <position position="280"/>
    </location>
</feature>
<keyword evidence="2" id="KW-0694">RNA-binding</keyword>
<feature type="non-terminal residue" evidence="4">
    <location>
        <position position="1"/>
    </location>
</feature>
<dbReference type="GO" id="GO:0004826">
    <property type="term" value="F:phenylalanine-tRNA ligase activity"/>
    <property type="evidence" value="ECO:0007669"/>
    <property type="project" value="InterPro"/>
</dbReference>
<dbReference type="Gene3D" id="2.40.50.140">
    <property type="entry name" value="Nucleic acid-binding proteins"/>
    <property type="match status" value="1"/>
</dbReference>
<accession>X1B847</accession>
<dbReference type="GO" id="GO:0006432">
    <property type="term" value="P:phenylalanyl-tRNA aminoacylation"/>
    <property type="evidence" value="ECO:0007669"/>
    <property type="project" value="InterPro"/>
</dbReference>
<comment type="caution">
    <text evidence="4">The sequence shown here is derived from an EMBL/GenBank/DDBJ whole genome shotgun (WGS) entry which is preliminary data.</text>
</comment>
<dbReference type="Pfam" id="PF03483">
    <property type="entry name" value="B3_4"/>
    <property type="match status" value="1"/>
</dbReference>
<name>X1B847_9ZZZZ</name>
<feature type="domain" description="TRNA-binding" evidence="3">
    <location>
        <begin position="1"/>
        <end position="114"/>
    </location>
</feature>
<organism evidence="4">
    <name type="scientific">marine sediment metagenome</name>
    <dbReference type="NCBI Taxonomy" id="412755"/>
    <lineage>
        <taxon>unclassified sequences</taxon>
        <taxon>metagenomes</taxon>
        <taxon>ecological metagenomes</taxon>
    </lineage>
</organism>
<gene>
    <name evidence="4" type="ORF">S01H4_46416</name>
</gene>
<proteinExistence type="predicted"/>
<evidence type="ECO:0000256" key="2">
    <source>
        <dbReference type="ARBA" id="ARBA00022884"/>
    </source>
</evidence>
<dbReference type="GO" id="GO:0000049">
    <property type="term" value="F:tRNA binding"/>
    <property type="evidence" value="ECO:0007669"/>
    <property type="project" value="UniProtKB-KW"/>
</dbReference>
<dbReference type="CDD" id="cd02796">
    <property type="entry name" value="tRNA_bind_bactPheRS"/>
    <property type="match status" value="1"/>
</dbReference>
<dbReference type="PANTHER" id="PTHR10947:SF0">
    <property type="entry name" value="PHENYLALANINE--TRNA LIGASE BETA SUBUNIT"/>
    <property type="match status" value="1"/>
</dbReference>
<dbReference type="Gene3D" id="3.30.56.10">
    <property type="match status" value="1"/>
</dbReference>
<dbReference type="InterPro" id="IPR002547">
    <property type="entry name" value="tRNA-bd_dom"/>
</dbReference>
<dbReference type="GO" id="GO:0009328">
    <property type="term" value="C:phenylalanine-tRNA ligase complex"/>
    <property type="evidence" value="ECO:0007669"/>
    <property type="project" value="TreeGrafter"/>
</dbReference>
<dbReference type="Pfam" id="PF01588">
    <property type="entry name" value="tRNA_bind"/>
    <property type="match status" value="1"/>
</dbReference>
<keyword evidence="1" id="KW-0820">tRNA-binding</keyword>
<dbReference type="SUPFAM" id="SSF50249">
    <property type="entry name" value="Nucleic acid-binding proteins"/>
    <property type="match status" value="1"/>
</dbReference>
<dbReference type="InterPro" id="IPR020825">
    <property type="entry name" value="Phe-tRNA_synthase-like_B3/B4"/>
</dbReference>
<reference evidence="4" key="1">
    <citation type="journal article" date="2014" name="Front. Microbiol.">
        <title>High frequency of phylogenetically diverse reductive dehalogenase-homologous genes in deep subseafloor sedimentary metagenomes.</title>
        <authorList>
            <person name="Kawai M."/>
            <person name="Futagami T."/>
            <person name="Toyoda A."/>
            <person name="Takaki Y."/>
            <person name="Nishi S."/>
            <person name="Hori S."/>
            <person name="Arai W."/>
            <person name="Tsubouchi T."/>
            <person name="Morono Y."/>
            <person name="Uchiyama I."/>
            <person name="Ito T."/>
            <person name="Fujiyama A."/>
            <person name="Inagaki F."/>
            <person name="Takami H."/>
        </authorList>
    </citation>
    <scope>NUCLEOTIDE SEQUENCE</scope>
    <source>
        <strain evidence="4">Expedition CK06-06</strain>
    </source>
</reference>
<dbReference type="SMART" id="SM00873">
    <property type="entry name" value="B3_4"/>
    <property type="match status" value="1"/>
</dbReference>
<dbReference type="FunFam" id="2.40.50.140:FF:000045">
    <property type="entry name" value="Phenylalanine--tRNA ligase beta subunit"/>
    <property type="match status" value="1"/>
</dbReference>
<dbReference type="Gene3D" id="3.50.40.10">
    <property type="entry name" value="Phenylalanyl-trna Synthetase, Chain B, domain 3"/>
    <property type="match status" value="1"/>
</dbReference>
<dbReference type="InterPro" id="IPR012340">
    <property type="entry name" value="NA-bd_OB-fold"/>
</dbReference>
<dbReference type="PANTHER" id="PTHR10947">
    <property type="entry name" value="PHENYLALANYL-TRNA SYNTHETASE BETA CHAIN AND LEUCINE-RICH REPEAT-CONTAINING PROTEIN 47"/>
    <property type="match status" value="1"/>
</dbReference>
<sequence length="280" mass="30430">GSNWEGIVVGQIAAINPHPHADRLLLPTIDLGTDQQSVVCGAPNLRLGDKVAFARVGAQLIDGHTGQVIRLESAEIRGVVSNGMVCSEKELGISDYHEEIMVLPADAPVGTPLADYMGDVILDLDITPNRPDCLSVIGIAREVAALTGQEVRLPEAIYEEAAAPIDRQISVDIIAPDLCPRYSASLITGLKMASSPRWMQQRLLACGMRPINNIVDITNYVMLEYGEPLHAFDYRQIRGKRIIVRRAKDGEVLVTLDGARRVLSRDMLVIADPERAVAIA</sequence>
<evidence type="ECO:0000313" key="4">
    <source>
        <dbReference type="EMBL" id="GAG91290.1"/>
    </source>
</evidence>
<protein>
    <recommendedName>
        <fullName evidence="3">tRNA-binding domain-containing protein</fullName>
    </recommendedName>
</protein>